<name>A0A5E8A7L8_9SPHN</name>
<proteinExistence type="predicted"/>
<accession>A0A5E8A7L8</accession>
<sequence length="65" mass="7214">MSGADYPSICRTVRFDAVARPGQAIAKRARWSVQPLSDVRPRRLVVAKSVGWSAIRYNLVTNVTV</sequence>
<reference evidence="1 2" key="1">
    <citation type="submission" date="2019-09" db="EMBL/GenBank/DDBJ databases">
        <authorList>
            <person name="Dittami M. S."/>
        </authorList>
    </citation>
    <scope>NUCLEOTIDE SEQUENCE [LARGE SCALE GENOMIC DNA]</scope>
    <source>
        <strain evidence="1">SPHINGO391</strain>
    </source>
</reference>
<protein>
    <submittedName>
        <fullName evidence="1">Uncharacterized protein</fullName>
    </submittedName>
</protein>
<gene>
    <name evidence="1" type="ORF">SPHINGO391_490001</name>
</gene>
<evidence type="ECO:0000313" key="1">
    <source>
        <dbReference type="EMBL" id="VVT25462.1"/>
    </source>
</evidence>
<dbReference type="AlphaFoldDB" id="A0A5E8A7L8"/>
<dbReference type="EMBL" id="CABVLI010000044">
    <property type="protein sequence ID" value="VVT25462.1"/>
    <property type="molecule type" value="Genomic_DNA"/>
</dbReference>
<dbReference type="Proteomes" id="UP000326857">
    <property type="component" value="Unassembled WGS sequence"/>
</dbReference>
<organism evidence="1 2">
    <name type="scientific">Sphingomonas aurantiaca</name>
    <dbReference type="NCBI Taxonomy" id="185949"/>
    <lineage>
        <taxon>Bacteria</taxon>
        <taxon>Pseudomonadati</taxon>
        <taxon>Pseudomonadota</taxon>
        <taxon>Alphaproteobacteria</taxon>
        <taxon>Sphingomonadales</taxon>
        <taxon>Sphingomonadaceae</taxon>
        <taxon>Sphingomonas</taxon>
    </lineage>
</organism>
<evidence type="ECO:0000313" key="2">
    <source>
        <dbReference type="Proteomes" id="UP000326857"/>
    </source>
</evidence>